<keyword evidence="3" id="KW-1185">Reference proteome</keyword>
<reference evidence="2 3" key="1">
    <citation type="submission" date="2016-12" db="EMBL/GenBank/DDBJ databases">
        <title>The new phylogeny of genus Mycobacterium.</title>
        <authorList>
            <person name="Tortoli E."/>
            <person name="Trovato A."/>
            <person name="Cirillo D.M."/>
        </authorList>
    </citation>
    <scope>NUCLEOTIDE SEQUENCE [LARGE SCALE GENOMIC DNA]</scope>
    <source>
        <strain evidence="2 3">DSM 45069</strain>
    </source>
</reference>
<proteinExistence type="predicted"/>
<dbReference type="Pfam" id="PF00391">
    <property type="entry name" value="PEP-utilizers"/>
    <property type="match status" value="1"/>
</dbReference>
<dbReference type="PANTHER" id="PTHR43615">
    <property type="entry name" value="PHOSPHOENOLPYRUVATE SYNTHASE-RELATED"/>
    <property type="match status" value="1"/>
</dbReference>
<dbReference type="PANTHER" id="PTHR43615:SF1">
    <property type="entry name" value="PPDK_N DOMAIN-CONTAINING PROTEIN"/>
    <property type="match status" value="1"/>
</dbReference>
<gene>
    <name evidence="2" type="ORF">BST14_24935</name>
</gene>
<name>A0A1W9Z6Y3_MYCAI</name>
<accession>A0A1W9Z6Y3</accession>
<dbReference type="Proteomes" id="UP000192707">
    <property type="component" value="Unassembled WGS sequence"/>
</dbReference>
<dbReference type="InterPro" id="IPR036637">
    <property type="entry name" value="Phosphohistidine_dom_sf"/>
</dbReference>
<dbReference type="OrthoDB" id="9765468at2"/>
<feature type="domain" description="PEP-utilising enzyme mobile" evidence="1">
    <location>
        <begin position="462"/>
        <end position="532"/>
    </location>
</feature>
<organism evidence="2 3">
    <name type="scientific">Mycobacterium arosiense ATCC BAA-1401 = DSM 45069</name>
    <dbReference type="NCBI Taxonomy" id="1265311"/>
    <lineage>
        <taxon>Bacteria</taxon>
        <taxon>Bacillati</taxon>
        <taxon>Actinomycetota</taxon>
        <taxon>Actinomycetes</taxon>
        <taxon>Mycobacteriales</taxon>
        <taxon>Mycobacteriaceae</taxon>
        <taxon>Mycobacterium</taxon>
        <taxon>Mycobacterium avium complex (MAC)</taxon>
    </lineage>
</organism>
<dbReference type="InterPro" id="IPR051549">
    <property type="entry name" value="PEP_Utilizing_Enz"/>
</dbReference>
<evidence type="ECO:0000313" key="3">
    <source>
        <dbReference type="Proteomes" id="UP000192707"/>
    </source>
</evidence>
<evidence type="ECO:0000259" key="1">
    <source>
        <dbReference type="Pfam" id="PF00391"/>
    </source>
</evidence>
<evidence type="ECO:0000313" key="2">
    <source>
        <dbReference type="EMBL" id="ORA08132.1"/>
    </source>
</evidence>
<comment type="caution">
    <text evidence="2">The sequence shown here is derived from an EMBL/GenBank/DDBJ whole genome shotgun (WGS) entry which is preliminary data.</text>
</comment>
<dbReference type="Gene3D" id="3.50.30.10">
    <property type="entry name" value="Phosphohistidine domain"/>
    <property type="match status" value="1"/>
</dbReference>
<dbReference type="GO" id="GO:0016772">
    <property type="term" value="F:transferase activity, transferring phosphorus-containing groups"/>
    <property type="evidence" value="ECO:0007669"/>
    <property type="project" value="InterPro"/>
</dbReference>
<dbReference type="AlphaFoldDB" id="A0A1W9Z6Y3"/>
<dbReference type="InterPro" id="IPR008279">
    <property type="entry name" value="PEP-util_enz_mobile_dom"/>
</dbReference>
<dbReference type="EMBL" id="MVHG01000104">
    <property type="protein sequence ID" value="ORA08132.1"/>
    <property type="molecule type" value="Genomic_DNA"/>
</dbReference>
<dbReference type="SUPFAM" id="SSF52009">
    <property type="entry name" value="Phosphohistidine domain"/>
    <property type="match status" value="1"/>
</dbReference>
<sequence>MTSDQPDRQVPAVDDFLNTRSRPTTFWTTVNAAEALPGTVTPLTWSLYRRVAELGTRGAFCDLGILRPSEICFPDIPDERFIGLFYGQCAVNVDRFRSIADRTPGQSGDSFEKQLFGSSRKRVASRPDRSRYGAITVKAPKAAITTARRLRVLHAEADAWWSRHCGLDGLNASSNPGQVFDEARDLFTRIMRPHVGGTMLGSGVALRLADLAESAGHPQLETRLLGGHGDMSETGVLRDLWQVSRGQKELDAFRTTYGYHGPNEGELLSRSWREDAAPLTSLLATYRDMGSDRDPDEVEARARRQAAEAEELLLASLGRARRPAAVLLLRAARHFVPLRELGRAAFLRAVDGARAAARAAGTELAAQGRLRSADDAFFLTAEELFQDMPVNAGELAVERRESYQRCLGVELPEAWQGNPTPMLREQDMCAAVSEVEGLAVSPGIVEGRVRVILSPGESDDLEPGEIVVCPFTDPGWASLFLVAGALVIDVGGVLSHGAIVARELGVPCVINTRVGTRIFSTGDQVRVDALAGKVTRLAVADPVTPTRAGKDSTT</sequence>
<dbReference type="RefSeq" id="WP_083066983.1">
    <property type="nucleotide sequence ID" value="NZ_MVHG01000104.1"/>
</dbReference>
<protein>
    <recommendedName>
        <fullName evidence="1">PEP-utilising enzyme mobile domain-containing protein</fullName>
    </recommendedName>
</protein>